<reference evidence="1 2" key="1">
    <citation type="submission" date="2018-02" db="EMBL/GenBank/DDBJ databases">
        <title>Complete genome of Nitrosopumilus ureaphilus PS0.</title>
        <authorList>
            <person name="Qin W."/>
            <person name="Zheng Y."/>
            <person name="Stahl D.A."/>
        </authorList>
    </citation>
    <scope>NUCLEOTIDE SEQUENCE [LARGE SCALE GENOMIC DNA]</scope>
    <source>
        <strain evidence="1 2">PS0</strain>
    </source>
</reference>
<organism evidence="1 2">
    <name type="scientific">Nitrosopumilus ureiphilus</name>
    <dbReference type="NCBI Taxonomy" id="1470067"/>
    <lineage>
        <taxon>Archaea</taxon>
        <taxon>Nitrososphaerota</taxon>
        <taxon>Nitrososphaeria</taxon>
        <taxon>Nitrosopumilales</taxon>
        <taxon>Nitrosopumilaceae</taxon>
        <taxon>Nitrosopumilus</taxon>
    </lineage>
</organism>
<evidence type="ECO:0000313" key="1">
    <source>
        <dbReference type="EMBL" id="QLH07269.1"/>
    </source>
</evidence>
<keyword evidence="2" id="KW-1185">Reference proteome</keyword>
<dbReference type="Proteomes" id="UP000509478">
    <property type="component" value="Chromosome"/>
</dbReference>
<dbReference type="KEGG" id="nue:C5F50_09400"/>
<evidence type="ECO:0000313" key="2">
    <source>
        <dbReference type="Proteomes" id="UP000509478"/>
    </source>
</evidence>
<sequence length="86" mass="9994">MTYYITTHIQIFDNIVFLTFNSGLDKLAEPIVFCFELWCVRFHPNPKGFGFSRSHSINQVETLITNSQIITLGKYHTTQRGENTHD</sequence>
<protein>
    <submittedName>
        <fullName evidence="1">Uncharacterized protein</fullName>
    </submittedName>
</protein>
<proteinExistence type="predicted"/>
<gene>
    <name evidence="1" type="ORF">C5F50_09400</name>
</gene>
<dbReference type="AlphaFoldDB" id="A0A7D5MAW8"/>
<name>A0A7D5MAW8_9ARCH</name>
<dbReference type="EMBL" id="CP026995">
    <property type="protein sequence ID" value="QLH07269.1"/>
    <property type="molecule type" value="Genomic_DNA"/>
</dbReference>
<accession>A0A7D5MAW8</accession>